<name>A0A5B8R873_9ZZZZ</name>
<dbReference type="SMART" id="SM00278">
    <property type="entry name" value="HhH1"/>
    <property type="match status" value="2"/>
</dbReference>
<dbReference type="Gene3D" id="1.10.150.20">
    <property type="entry name" value="5' to 3' exonuclease, C-terminal subdomain"/>
    <property type="match status" value="1"/>
</dbReference>
<protein>
    <submittedName>
        <fullName evidence="6">Holliday junction ATP-dependent DNA helicase RuvA</fullName>
        <ecNumber evidence="6">3.6.4.12</ecNumber>
    </submittedName>
</protein>
<dbReference type="InterPro" id="IPR012340">
    <property type="entry name" value="NA-bd_OB-fold"/>
</dbReference>
<dbReference type="InterPro" id="IPR000085">
    <property type="entry name" value="RuvA"/>
</dbReference>
<keyword evidence="6" id="KW-0378">Hydrolase</keyword>
<dbReference type="InterPro" id="IPR036267">
    <property type="entry name" value="RuvA_C_sf"/>
</dbReference>
<dbReference type="Pfam" id="PF07499">
    <property type="entry name" value="RuvA_C"/>
    <property type="match status" value="1"/>
</dbReference>
<dbReference type="Pfam" id="PF14520">
    <property type="entry name" value="HHH_5"/>
    <property type="match status" value="1"/>
</dbReference>
<organism evidence="6">
    <name type="scientific">uncultured organism</name>
    <dbReference type="NCBI Taxonomy" id="155900"/>
    <lineage>
        <taxon>unclassified sequences</taxon>
        <taxon>environmental samples</taxon>
    </lineage>
</organism>
<dbReference type="SUPFAM" id="SSF50249">
    <property type="entry name" value="Nucleic acid-binding proteins"/>
    <property type="match status" value="1"/>
</dbReference>
<keyword evidence="4" id="KW-0234">DNA repair</keyword>
<dbReference type="GO" id="GO:0003677">
    <property type="term" value="F:DNA binding"/>
    <property type="evidence" value="ECO:0007669"/>
    <property type="project" value="UniProtKB-KW"/>
</dbReference>
<gene>
    <name evidence="6" type="primary">ruvA</name>
    <name evidence="6" type="ORF">KBTEX_01208</name>
</gene>
<dbReference type="InterPro" id="IPR010994">
    <property type="entry name" value="RuvA_2-like"/>
</dbReference>
<dbReference type="InterPro" id="IPR003583">
    <property type="entry name" value="Hlx-hairpin-Hlx_DNA-bd_motif"/>
</dbReference>
<dbReference type="GO" id="GO:0009379">
    <property type="term" value="C:Holliday junction helicase complex"/>
    <property type="evidence" value="ECO:0007669"/>
    <property type="project" value="InterPro"/>
</dbReference>
<dbReference type="Pfam" id="PF01330">
    <property type="entry name" value="RuvA_N"/>
    <property type="match status" value="1"/>
</dbReference>
<keyword evidence="2" id="KW-0227">DNA damage</keyword>
<dbReference type="InterPro" id="IPR013849">
    <property type="entry name" value="DNA_helicase_Holl-junc_RuvA_I"/>
</dbReference>
<feature type="domain" description="Helix-hairpin-helix DNA-binding motif class 1" evidence="5">
    <location>
        <begin position="108"/>
        <end position="127"/>
    </location>
</feature>
<reference evidence="6" key="1">
    <citation type="submission" date="2019-06" db="EMBL/GenBank/DDBJ databases">
        <authorList>
            <person name="Murdoch R.W."/>
            <person name="Fathepure B."/>
        </authorList>
    </citation>
    <scope>NUCLEOTIDE SEQUENCE</scope>
</reference>
<evidence type="ECO:0000259" key="5">
    <source>
        <dbReference type="SMART" id="SM00278"/>
    </source>
</evidence>
<keyword evidence="6" id="KW-0547">Nucleotide-binding</keyword>
<dbReference type="SUPFAM" id="SSF46929">
    <property type="entry name" value="DNA helicase RuvA subunit, C-terminal domain"/>
    <property type="match status" value="1"/>
</dbReference>
<dbReference type="EC" id="3.6.4.12" evidence="6"/>
<proteinExistence type="inferred from homology"/>
<keyword evidence="3" id="KW-0238">DNA-binding</keyword>
<dbReference type="GO" id="GO:0016787">
    <property type="term" value="F:hydrolase activity"/>
    <property type="evidence" value="ECO:0007669"/>
    <property type="project" value="UniProtKB-KW"/>
</dbReference>
<evidence type="ECO:0000256" key="3">
    <source>
        <dbReference type="ARBA" id="ARBA00023125"/>
    </source>
</evidence>
<dbReference type="CDD" id="cd14332">
    <property type="entry name" value="UBA_RuvA_C"/>
    <property type="match status" value="1"/>
</dbReference>
<keyword evidence="1" id="KW-0963">Cytoplasm</keyword>
<dbReference type="AlphaFoldDB" id="A0A5B8R873"/>
<accession>A0A5B8R873</accession>
<dbReference type="GO" id="GO:0009378">
    <property type="term" value="F:four-way junction helicase activity"/>
    <property type="evidence" value="ECO:0007669"/>
    <property type="project" value="InterPro"/>
</dbReference>
<evidence type="ECO:0000256" key="4">
    <source>
        <dbReference type="ARBA" id="ARBA00023204"/>
    </source>
</evidence>
<dbReference type="GO" id="GO:0006310">
    <property type="term" value="P:DNA recombination"/>
    <property type="evidence" value="ECO:0007669"/>
    <property type="project" value="InterPro"/>
</dbReference>
<dbReference type="GO" id="GO:0005524">
    <property type="term" value="F:ATP binding"/>
    <property type="evidence" value="ECO:0007669"/>
    <property type="project" value="InterPro"/>
</dbReference>
<evidence type="ECO:0000256" key="2">
    <source>
        <dbReference type="ARBA" id="ARBA00022763"/>
    </source>
</evidence>
<keyword evidence="6" id="KW-0067">ATP-binding</keyword>
<dbReference type="HAMAP" id="MF_00031">
    <property type="entry name" value="DNA_HJ_migration_RuvA"/>
    <property type="match status" value="1"/>
</dbReference>
<evidence type="ECO:0000313" key="6">
    <source>
        <dbReference type="EMBL" id="QEA04890.1"/>
    </source>
</evidence>
<keyword evidence="6" id="KW-0347">Helicase</keyword>
<evidence type="ECO:0000256" key="1">
    <source>
        <dbReference type="ARBA" id="ARBA00022490"/>
    </source>
</evidence>
<feature type="domain" description="Helix-hairpin-helix DNA-binding motif class 1" evidence="5">
    <location>
        <begin position="73"/>
        <end position="92"/>
    </location>
</feature>
<dbReference type="Gene3D" id="1.10.8.10">
    <property type="entry name" value="DNA helicase RuvA subunit, C-terminal domain"/>
    <property type="match status" value="1"/>
</dbReference>
<dbReference type="SUPFAM" id="SSF47781">
    <property type="entry name" value="RuvA domain 2-like"/>
    <property type="match status" value="1"/>
</dbReference>
<dbReference type="EMBL" id="MN079091">
    <property type="protein sequence ID" value="QEA04890.1"/>
    <property type="molecule type" value="Genomic_DNA"/>
</dbReference>
<dbReference type="InterPro" id="IPR011114">
    <property type="entry name" value="RuvA_C"/>
</dbReference>
<sequence length="202" mass="21433">MIARLHGKLVEKQPPVLVVDVQGVGYEVEAPMSVFYELPEIGGEVTLRTHLAVREDAQVLFGFLSEAERRLFRALIRVSGVGPKLALALLSGMRAEDFVRCVEARDTATLTRLPGVGKKTAERLVMEMADRIGEFGGAAAVTPAPAGGGAGTGADDATGEALSALVALGYKPAEAQRLLADIDTDAHSSETLIREALRRAVR</sequence>
<dbReference type="Gene3D" id="2.40.50.140">
    <property type="entry name" value="Nucleic acid-binding proteins"/>
    <property type="match status" value="1"/>
</dbReference>
<dbReference type="GO" id="GO:0006281">
    <property type="term" value="P:DNA repair"/>
    <property type="evidence" value="ECO:0007669"/>
    <property type="project" value="UniProtKB-KW"/>
</dbReference>
<dbReference type="NCBIfam" id="TIGR00084">
    <property type="entry name" value="ruvA"/>
    <property type="match status" value="1"/>
</dbReference>